<name>A0A6J4NZH9_9CHLR</name>
<dbReference type="PANTHER" id="PTHR42899:SF1">
    <property type="entry name" value="SPERMATOGENESIS-ASSOCIATED PROTEIN 20"/>
    <property type="match status" value="1"/>
</dbReference>
<dbReference type="InterPro" id="IPR004879">
    <property type="entry name" value="Ssp411-like_TRX"/>
</dbReference>
<evidence type="ECO:0000259" key="1">
    <source>
        <dbReference type="Pfam" id="PF03190"/>
    </source>
</evidence>
<organism evidence="2">
    <name type="scientific">uncultured Chloroflexia bacterium</name>
    <dbReference type="NCBI Taxonomy" id="1672391"/>
    <lineage>
        <taxon>Bacteria</taxon>
        <taxon>Bacillati</taxon>
        <taxon>Chloroflexota</taxon>
        <taxon>Chloroflexia</taxon>
        <taxon>environmental samples</taxon>
    </lineage>
</organism>
<dbReference type="Gene3D" id="3.40.30.10">
    <property type="entry name" value="Glutaredoxin"/>
    <property type="match status" value="1"/>
</dbReference>
<dbReference type="AlphaFoldDB" id="A0A6J4NZH9"/>
<gene>
    <name evidence="2" type="ORF">AVDCRST_MAG93-10013</name>
</gene>
<dbReference type="Pfam" id="PF03190">
    <property type="entry name" value="Thioredox_DsbH"/>
    <property type="match status" value="1"/>
</dbReference>
<sequence>MSRTHEASEPPRFTNRLINETSPYLLQHAHNPVDWYPWGPEALERARSEDKPIHLSIGYSACHWCHVLAHESFEDEETAELMNRNFINIKVDREERPDLDAIYMQAVQAMTGHGGWPMT</sequence>
<feature type="non-terminal residue" evidence="2">
    <location>
        <position position="119"/>
    </location>
</feature>
<protein>
    <submittedName>
        <fullName evidence="2">Uncharacterized protein YyaL</fullName>
    </submittedName>
</protein>
<dbReference type="InterPro" id="IPR024705">
    <property type="entry name" value="Ssp411"/>
</dbReference>
<proteinExistence type="predicted"/>
<dbReference type="SUPFAM" id="SSF52833">
    <property type="entry name" value="Thioredoxin-like"/>
    <property type="match status" value="1"/>
</dbReference>
<feature type="domain" description="Spermatogenesis-associated protein 20-like TRX" evidence="1">
    <location>
        <begin position="14"/>
        <end position="119"/>
    </location>
</feature>
<dbReference type="CDD" id="cd02955">
    <property type="entry name" value="SSP411"/>
    <property type="match status" value="1"/>
</dbReference>
<dbReference type="EMBL" id="CADCTR010003363">
    <property type="protein sequence ID" value="CAA9396796.1"/>
    <property type="molecule type" value="Genomic_DNA"/>
</dbReference>
<evidence type="ECO:0000313" key="2">
    <source>
        <dbReference type="EMBL" id="CAA9396796.1"/>
    </source>
</evidence>
<dbReference type="PANTHER" id="PTHR42899">
    <property type="entry name" value="SPERMATOGENESIS-ASSOCIATED PROTEIN 20"/>
    <property type="match status" value="1"/>
</dbReference>
<reference evidence="2" key="1">
    <citation type="submission" date="2020-02" db="EMBL/GenBank/DDBJ databases">
        <authorList>
            <person name="Meier V. D."/>
        </authorList>
    </citation>
    <scope>NUCLEOTIDE SEQUENCE</scope>
    <source>
        <strain evidence="2">AVDCRST_MAG93</strain>
    </source>
</reference>
<dbReference type="InterPro" id="IPR036249">
    <property type="entry name" value="Thioredoxin-like_sf"/>
</dbReference>
<accession>A0A6J4NZH9</accession>